<evidence type="ECO:0000256" key="3">
    <source>
        <dbReference type="ARBA" id="ARBA00022490"/>
    </source>
</evidence>
<dbReference type="PANTHER" id="PTHR44154">
    <property type="entry name" value="QUINONE OXIDOREDUCTASE"/>
    <property type="match status" value="1"/>
</dbReference>
<dbReference type="OrthoDB" id="7355832at2"/>
<reference evidence="9" key="1">
    <citation type="submission" date="2016-10" db="EMBL/GenBank/DDBJ databases">
        <authorList>
            <person name="Varghese N."/>
            <person name="Submissions S."/>
        </authorList>
    </citation>
    <scope>NUCLEOTIDE SEQUENCE [LARGE SCALE GENOMIC DNA]</scope>
    <source>
        <strain evidence="9">DSM 22127</strain>
    </source>
</reference>
<proteinExistence type="inferred from homology"/>
<dbReference type="InterPro" id="IPR013154">
    <property type="entry name" value="ADH-like_N"/>
</dbReference>
<dbReference type="STRING" id="642780.SAMN04488570_2713"/>
<evidence type="ECO:0000256" key="6">
    <source>
        <dbReference type="RuleBase" id="RU364000"/>
    </source>
</evidence>
<protein>
    <recommendedName>
        <fullName evidence="6">Zinc-type alcohol dehydrogenase-like protein</fullName>
    </recommendedName>
</protein>
<dbReference type="Gene3D" id="3.40.50.720">
    <property type="entry name" value="NAD(P)-binding Rossmann-like Domain"/>
    <property type="match status" value="1"/>
</dbReference>
<dbReference type="NCBIfam" id="TIGR02817">
    <property type="entry name" value="adh_fam_1"/>
    <property type="match status" value="1"/>
</dbReference>
<keyword evidence="9" id="KW-1185">Reference proteome</keyword>
<dbReference type="AlphaFoldDB" id="A0A1H1V4Y8"/>
<dbReference type="Proteomes" id="UP000198859">
    <property type="component" value="Chromosome I"/>
</dbReference>
<comment type="subcellular location">
    <subcellularLocation>
        <location evidence="1">Cytoplasm</location>
    </subcellularLocation>
</comment>
<accession>A0A1H1V4Y8</accession>
<keyword evidence="3" id="KW-0963">Cytoplasm</keyword>
<dbReference type="Gene3D" id="3.90.180.10">
    <property type="entry name" value="Medium-chain alcohol dehydrogenases, catalytic domain"/>
    <property type="match status" value="1"/>
</dbReference>
<organism evidence="8 9">
    <name type="scientific">Nocardioides scoriae</name>
    <dbReference type="NCBI Taxonomy" id="642780"/>
    <lineage>
        <taxon>Bacteria</taxon>
        <taxon>Bacillati</taxon>
        <taxon>Actinomycetota</taxon>
        <taxon>Actinomycetes</taxon>
        <taxon>Propionibacteriales</taxon>
        <taxon>Nocardioidaceae</taxon>
        <taxon>Nocardioides</taxon>
    </lineage>
</organism>
<evidence type="ECO:0000259" key="7">
    <source>
        <dbReference type="SMART" id="SM00829"/>
    </source>
</evidence>
<keyword evidence="5" id="KW-0694">RNA-binding</keyword>
<evidence type="ECO:0000256" key="2">
    <source>
        <dbReference type="ARBA" id="ARBA00011881"/>
    </source>
</evidence>
<keyword evidence="4" id="KW-0521">NADP</keyword>
<keyword evidence="6" id="KW-0560">Oxidoreductase</keyword>
<name>A0A1H1V4Y8_9ACTN</name>
<evidence type="ECO:0000256" key="1">
    <source>
        <dbReference type="ARBA" id="ARBA00004496"/>
    </source>
</evidence>
<dbReference type="Pfam" id="PF13602">
    <property type="entry name" value="ADH_zinc_N_2"/>
    <property type="match status" value="1"/>
</dbReference>
<dbReference type="InterPro" id="IPR020843">
    <property type="entry name" value="ER"/>
</dbReference>
<dbReference type="InterPro" id="IPR036291">
    <property type="entry name" value="NAD(P)-bd_dom_sf"/>
</dbReference>
<dbReference type="GO" id="GO:0005737">
    <property type="term" value="C:cytoplasm"/>
    <property type="evidence" value="ECO:0007669"/>
    <property type="project" value="UniProtKB-SubCell"/>
</dbReference>
<dbReference type="CDD" id="cd08252">
    <property type="entry name" value="AL_MDR"/>
    <property type="match status" value="1"/>
</dbReference>
<dbReference type="GO" id="GO:0003723">
    <property type="term" value="F:RNA binding"/>
    <property type="evidence" value="ECO:0007669"/>
    <property type="project" value="UniProtKB-KW"/>
</dbReference>
<gene>
    <name evidence="8" type="ORF">SAMN04488570_2713</name>
</gene>
<dbReference type="SUPFAM" id="SSF50129">
    <property type="entry name" value="GroES-like"/>
    <property type="match status" value="1"/>
</dbReference>
<comment type="subunit">
    <text evidence="2">Homotetramer.</text>
</comment>
<dbReference type="InterPro" id="IPR051603">
    <property type="entry name" value="Zinc-ADH_QOR/CCCR"/>
</dbReference>
<dbReference type="SMART" id="SM00829">
    <property type="entry name" value="PKS_ER"/>
    <property type="match status" value="1"/>
</dbReference>
<keyword evidence="6" id="KW-0862">Zinc</keyword>
<dbReference type="SUPFAM" id="SSF51735">
    <property type="entry name" value="NAD(P)-binding Rossmann-fold domains"/>
    <property type="match status" value="1"/>
</dbReference>
<dbReference type="InterPro" id="IPR011032">
    <property type="entry name" value="GroES-like_sf"/>
</dbReference>
<dbReference type="Pfam" id="PF08240">
    <property type="entry name" value="ADH_N"/>
    <property type="match status" value="1"/>
</dbReference>
<dbReference type="EMBL" id="LT629757">
    <property type="protein sequence ID" value="SDS79456.1"/>
    <property type="molecule type" value="Genomic_DNA"/>
</dbReference>
<dbReference type="GO" id="GO:0016491">
    <property type="term" value="F:oxidoreductase activity"/>
    <property type="evidence" value="ECO:0007669"/>
    <property type="project" value="UniProtKB-KW"/>
</dbReference>
<dbReference type="InterPro" id="IPR002364">
    <property type="entry name" value="Quin_OxRdtase/zeta-crystal_CS"/>
</dbReference>
<evidence type="ECO:0000313" key="8">
    <source>
        <dbReference type="EMBL" id="SDS79456.1"/>
    </source>
</evidence>
<keyword evidence="6" id="KW-0479">Metal-binding</keyword>
<dbReference type="GO" id="GO:0008270">
    <property type="term" value="F:zinc ion binding"/>
    <property type="evidence" value="ECO:0007669"/>
    <property type="project" value="InterPro"/>
</dbReference>
<evidence type="ECO:0000313" key="9">
    <source>
        <dbReference type="Proteomes" id="UP000198859"/>
    </source>
</evidence>
<sequence>MRAIGYRTTGDASRLEDVELPDPTPGERDLLVEVRAVSVNPVDTKIIGRQGPDEGEDVKVLGWDVAGVVREVGPGVTGFAAGDEVWYAGSLVRPGADSELHLVDERIAARKPSSLSFAEAAALPLTTITAWELLFDRLGVERDGGEGQVLLVVGAAGGVGSILVQLASRLTRLRVVGTASRPESEQWARDLGAHDVVDHSQELVPQLRDLGIDSVPLVAALTHTDEHYEQLVEALAPQGRIAVIDDPEGGLNIAPLKQKSGSLHWEFMFTRSMFGTDDMHLQGDLLAEVARLVDEGVLRTTTGAGDEAPKPISAAALREAHEFISSHRAVGKVVLEGWGDDRADTSAAGSAG</sequence>
<dbReference type="PANTHER" id="PTHR44154:SF1">
    <property type="entry name" value="QUINONE OXIDOREDUCTASE"/>
    <property type="match status" value="1"/>
</dbReference>
<feature type="domain" description="Enoyl reductase (ER)" evidence="7">
    <location>
        <begin position="10"/>
        <end position="335"/>
    </location>
</feature>
<comment type="similarity">
    <text evidence="6">Belongs to the zinc-containing alcohol dehydrogenase family. Quinone oxidoreductase subfamily.</text>
</comment>
<evidence type="ECO:0000256" key="5">
    <source>
        <dbReference type="ARBA" id="ARBA00022884"/>
    </source>
</evidence>
<evidence type="ECO:0000256" key="4">
    <source>
        <dbReference type="ARBA" id="ARBA00022857"/>
    </source>
</evidence>
<dbReference type="InterPro" id="IPR014182">
    <property type="entry name" value="ADH_Zn_typ-1"/>
</dbReference>
<dbReference type="PROSITE" id="PS01162">
    <property type="entry name" value="QOR_ZETA_CRYSTAL"/>
    <property type="match status" value="1"/>
</dbReference>
<dbReference type="RefSeq" id="WP_091730595.1">
    <property type="nucleotide sequence ID" value="NZ_LT629757.1"/>
</dbReference>